<name>A0AAD4CYJ3_ASPNN</name>
<dbReference type="Pfam" id="PF00339">
    <property type="entry name" value="Arrestin_N"/>
    <property type="match status" value="1"/>
</dbReference>
<dbReference type="GO" id="GO:0031625">
    <property type="term" value="F:ubiquitin protein ligase binding"/>
    <property type="evidence" value="ECO:0007669"/>
    <property type="project" value="TreeGrafter"/>
</dbReference>
<comment type="caution">
    <text evidence="6">The sequence shown here is derived from an EMBL/GenBank/DDBJ whole genome shotgun (WGS) entry which is preliminary data.</text>
</comment>
<dbReference type="CDD" id="cd22952">
    <property type="entry name" value="ART10-like"/>
    <property type="match status" value="1"/>
</dbReference>
<feature type="region of interest" description="Disordered" evidence="4">
    <location>
        <begin position="373"/>
        <end position="426"/>
    </location>
</feature>
<organism evidence="6 7">
    <name type="scientific">Aspergillus nanangensis</name>
    <dbReference type="NCBI Taxonomy" id="2582783"/>
    <lineage>
        <taxon>Eukaryota</taxon>
        <taxon>Fungi</taxon>
        <taxon>Dikarya</taxon>
        <taxon>Ascomycota</taxon>
        <taxon>Pezizomycotina</taxon>
        <taxon>Eurotiomycetes</taxon>
        <taxon>Eurotiomycetidae</taxon>
        <taxon>Eurotiales</taxon>
        <taxon>Aspergillaceae</taxon>
        <taxon>Aspergillus</taxon>
        <taxon>Aspergillus subgen. Circumdati</taxon>
    </lineage>
</organism>
<protein>
    <recommendedName>
        <fullName evidence="5">Arrestin-like N-terminal domain-containing protein</fullName>
    </recommendedName>
</protein>
<dbReference type="Gene3D" id="2.60.40.640">
    <property type="match status" value="1"/>
</dbReference>
<dbReference type="GO" id="GO:0070086">
    <property type="term" value="P:ubiquitin-dependent endocytosis"/>
    <property type="evidence" value="ECO:0007669"/>
    <property type="project" value="TreeGrafter"/>
</dbReference>
<accession>A0AAD4CYJ3</accession>
<gene>
    <name evidence="6" type="ORF">FE257_004452</name>
</gene>
<evidence type="ECO:0000256" key="3">
    <source>
        <dbReference type="ARBA" id="ARBA00038766"/>
    </source>
</evidence>
<dbReference type="PANTHER" id="PTHR11188:SF17">
    <property type="entry name" value="FI21816P1"/>
    <property type="match status" value="1"/>
</dbReference>
<evidence type="ECO:0000313" key="7">
    <source>
        <dbReference type="Proteomes" id="UP001194746"/>
    </source>
</evidence>
<keyword evidence="2" id="KW-0833">Ubl conjugation pathway</keyword>
<keyword evidence="7" id="KW-1185">Reference proteome</keyword>
<evidence type="ECO:0000256" key="2">
    <source>
        <dbReference type="ARBA" id="ARBA00022786"/>
    </source>
</evidence>
<comment type="subunit">
    <text evidence="3">Interacts with hulA.</text>
</comment>
<dbReference type="InterPro" id="IPR050357">
    <property type="entry name" value="Arrestin_domain-protein"/>
</dbReference>
<reference evidence="6" key="1">
    <citation type="journal article" date="2019" name="Beilstein J. Org. Chem.">
        <title>Nanangenines: drimane sesquiterpenoids as the dominant metabolite cohort of a novel Australian fungus, Aspergillus nanangensis.</title>
        <authorList>
            <person name="Lacey H.J."/>
            <person name="Gilchrist C.L.M."/>
            <person name="Crombie A."/>
            <person name="Kalaitzis J.A."/>
            <person name="Vuong D."/>
            <person name="Rutledge P.J."/>
            <person name="Turner P."/>
            <person name="Pitt J.I."/>
            <person name="Lacey E."/>
            <person name="Chooi Y.H."/>
            <person name="Piggott A.M."/>
        </authorList>
    </citation>
    <scope>NUCLEOTIDE SEQUENCE</scope>
    <source>
        <strain evidence="6">MST-FP2251</strain>
    </source>
</reference>
<dbReference type="InterPro" id="IPR014752">
    <property type="entry name" value="Arrestin-like_C"/>
</dbReference>
<evidence type="ECO:0000313" key="6">
    <source>
        <dbReference type="EMBL" id="KAF9894831.1"/>
    </source>
</evidence>
<sequence>MPLTIHLDDPLPLYSGSELIRGTVILECPNAIDIDDIRVIFSGRAKAKIQKVKGSAAPSASYTSKCDLFEKERILLHLGGGTLLPQTYEWGFQFEFPSTVSPPASCWPEKLPFRSDANHPLPPTFATKTQDSLRRLDCSIDYQIRAQVSKPQRGVFGKSPFFDEQVRLPFVSAVARLDGRCDSVSPAYRHEEERLFTVRSLLLLPENRGRGLTFQERFQSWIFPGQLPKFDFQATFSYSTRVAQSAPLHCVLSITPLMEYSSVSVTPEILLQSLSISVISRTYARATSSFMGAMSGEVDERIEILSKSSVGMALSSQTNLGQAFGPLVFKKSDVSFSTFNICRSYRLCVSFLLECAGKTMEFSLPDLPIELYDGTPGNSEKSQKGHPGISRQVAGEASPTSGEVGDAPPSYTPASTFSVGSREKRT</sequence>
<dbReference type="Proteomes" id="UP001194746">
    <property type="component" value="Unassembled WGS sequence"/>
</dbReference>
<dbReference type="EMBL" id="VCAU01000002">
    <property type="protein sequence ID" value="KAF9894831.1"/>
    <property type="molecule type" value="Genomic_DNA"/>
</dbReference>
<evidence type="ECO:0000256" key="1">
    <source>
        <dbReference type="ARBA" id="ARBA00005298"/>
    </source>
</evidence>
<proteinExistence type="inferred from homology"/>
<dbReference type="PANTHER" id="PTHR11188">
    <property type="entry name" value="ARRESTIN DOMAIN CONTAINING PROTEIN"/>
    <property type="match status" value="1"/>
</dbReference>
<feature type="domain" description="Arrestin-like N-terminal" evidence="5">
    <location>
        <begin position="4"/>
        <end position="153"/>
    </location>
</feature>
<dbReference type="GO" id="GO:0005829">
    <property type="term" value="C:cytosol"/>
    <property type="evidence" value="ECO:0007669"/>
    <property type="project" value="TreeGrafter"/>
</dbReference>
<dbReference type="AlphaFoldDB" id="A0AAD4CYJ3"/>
<dbReference type="InterPro" id="IPR011021">
    <property type="entry name" value="Arrestin-like_N"/>
</dbReference>
<dbReference type="GO" id="GO:0005886">
    <property type="term" value="C:plasma membrane"/>
    <property type="evidence" value="ECO:0007669"/>
    <property type="project" value="TreeGrafter"/>
</dbReference>
<comment type="similarity">
    <text evidence="1">Belongs to the arrestin family.</text>
</comment>
<dbReference type="GO" id="GO:0030674">
    <property type="term" value="F:protein-macromolecule adaptor activity"/>
    <property type="evidence" value="ECO:0007669"/>
    <property type="project" value="TreeGrafter"/>
</dbReference>
<reference evidence="6" key="2">
    <citation type="submission" date="2020-02" db="EMBL/GenBank/DDBJ databases">
        <authorList>
            <person name="Gilchrist C.L.M."/>
            <person name="Chooi Y.-H."/>
        </authorList>
    </citation>
    <scope>NUCLEOTIDE SEQUENCE</scope>
    <source>
        <strain evidence="6">MST-FP2251</strain>
    </source>
</reference>
<evidence type="ECO:0000256" key="4">
    <source>
        <dbReference type="SAM" id="MobiDB-lite"/>
    </source>
</evidence>
<evidence type="ECO:0000259" key="5">
    <source>
        <dbReference type="Pfam" id="PF00339"/>
    </source>
</evidence>